<dbReference type="RefSeq" id="WP_127001076.1">
    <property type="nucleotide sequence ID" value="NZ_CP034346.1"/>
</dbReference>
<dbReference type="KEGG" id="plut:EI981_19715"/>
<dbReference type="AlphaFoldDB" id="A0A3Q9IAF8"/>
<name>A0A3Q9IAF8_9BACL</name>
<dbReference type="EMBL" id="CP034346">
    <property type="protein sequence ID" value="AZS16457.1"/>
    <property type="molecule type" value="Genomic_DNA"/>
</dbReference>
<evidence type="ECO:0000313" key="1">
    <source>
        <dbReference type="EMBL" id="AZS16457.1"/>
    </source>
</evidence>
<keyword evidence="2" id="KW-1185">Reference proteome</keyword>
<dbReference type="Proteomes" id="UP000270678">
    <property type="component" value="Chromosome"/>
</dbReference>
<organism evidence="1 2">
    <name type="scientific">Paenibacillus lutimineralis</name>
    <dbReference type="NCBI Taxonomy" id="2707005"/>
    <lineage>
        <taxon>Bacteria</taxon>
        <taxon>Bacillati</taxon>
        <taxon>Bacillota</taxon>
        <taxon>Bacilli</taxon>
        <taxon>Bacillales</taxon>
        <taxon>Paenibacillaceae</taxon>
        <taxon>Paenibacillus</taxon>
    </lineage>
</organism>
<evidence type="ECO:0000313" key="2">
    <source>
        <dbReference type="Proteomes" id="UP000270678"/>
    </source>
</evidence>
<gene>
    <name evidence="1" type="ORF">EI981_19715</name>
</gene>
<proteinExistence type="predicted"/>
<protein>
    <submittedName>
        <fullName evidence="1">Uncharacterized protein</fullName>
    </submittedName>
</protein>
<sequence length="93" mass="10594">MDFEVKGDPSAEKNFEFYKKAGHDVTLTITESDETIEEFEEHQKEYREGLKRKINPDVTVEVDDPNQMTLEEAAAAADDPMDGVNEINDDLPF</sequence>
<accession>A0A3Q9IAF8</accession>
<reference evidence="2" key="1">
    <citation type="submission" date="2018-12" db="EMBL/GenBank/DDBJ databases">
        <title>Complete genome sequence of Paenibacillus sp. MBLB1234.</title>
        <authorList>
            <person name="Nam Y.-D."/>
            <person name="Kang J."/>
            <person name="Chung W.-H."/>
            <person name="Park Y.S."/>
        </authorList>
    </citation>
    <scope>NUCLEOTIDE SEQUENCE [LARGE SCALE GENOMIC DNA]</scope>
    <source>
        <strain evidence="2">MBLB1234</strain>
    </source>
</reference>